<evidence type="ECO:0000256" key="4">
    <source>
        <dbReference type="ARBA" id="ARBA00023315"/>
    </source>
</evidence>
<dbReference type="EC" id="2.3.1.9" evidence="2"/>
<evidence type="ECO:0000259" key="8">
    <source>
        <dbReference type="Pfam" id="PF00108"/>
    </source>
</evidence>
<dbReference type="PANTHER" id="PTHR18919">
    <property type="entry name" value="ACETYL-COA C-ACYLTRANSFERASE"/>
    <property type="match status" value="1"/>
</dbReference>
<feature type="domain" description="Thiolase C-terminal" evidence="9">
    <location>
        <begin position="257"/>
        <end position="378"/>
    </location>
</feature>
<evidence type="ECO:0000256" key="1">
    <source>
        <dbReference type="ARBA" id="ARBA00010982"/>
    </source>
</evidence>
<comment type="caution">
    <text evidence="10">The sequence shown here is derived from an EMBL/GenBank/DDBJ whole genome shotgun (WGS) entry which is preliminary data.</text>
</comment>
<dbReference type="PANTHER" id="PTHR18919:SF165">
    <property type="entry name" value="ACETYL-COA ACETYLTRANSFERASE"/>
    <property type="match status" value="1"/>
</dbReference>
<dbReference type="Pfam" id="PF00108">
    <property type="entry name" value="Thiolase_N"/>
    <property type="match status" value="1"/>
</dbReference>
<dbReference type="FunFam" id="3.40.47.10:FF:000007">
    <property type="entry name" value="acetyl-CoA acetyltransferase, mitochondrial"/>
    <property type="match status" value="1"/>
</dbReference>
<dbReference type="InterPro" id="IPR020610">
    <property type="entry name" value="Thiolase_AS"/>
</dbReference>
<dbReference type="AlphaFoldDB" id="A0A1U7LSF1"/>
<dbReference type="InterPro" id="IPR020613">
    <property type="entry name" value="Thiolase_CS"/>
</dbReference>
<dbReference type="GO" id="GO:0006696">
    <property type="term" value="P:ergosterol biosynthetic process"/>
    <property type="evidence" value="ECO:0007669"/>
    <property type="project" value="TreeGrafter"/>
</dbReference>
<dbReference type="GO" id="GO:0006635">
    <property type="term" value="P:fatty acid beta-oxidation"/>
    <property type="evidence" value="ECO:0007669"/>
    <property type="project" value="TreeGrafter"/>
</dbReference>
<evidence type="ECO:0000259" key="9">
    <source>
        <dbReference type="Pfam" id="PF02803"/>
    </source>
</evidence>
<evidence type="ECO:0000256" key="5">
    <source>
        <dbReference type="ARBA" id="ARBA00037924"/>
    </source>
</evidence>
<evidence type="ECO:0000256" key="7">
    <source>
        <dbReference type="RuleBase" id="RU003557"/>
    </source>
</evidence>
<keyword evidence="3 7" id="KW-0808">Transferase</keyword>
<sequence>MRSNVGREHKKLERIANIDIAVLAKASIKPQNVDEIFFGNVLSANLGQNPARQCALGAGIHEGVIATTINKVCASGMKSVILGTQTIWTGKADIVIAGGTESMSNVPYYSPQIRTGAKYGHQQLIDGLVRDGLADAYDSQAMGISAELCAKEYQFTREQQDDYAISSYTRAQDSAKQGFFKDEITPIEVSGGRGNPNKIVDIDDEIKNLNTEKLRTVKAVFQPQNGTVTAPNSSPISDGAAAIVLLSERKVRELGIKPLARIIGWGEAAQKPEWFTTTPAIAIPKALQHASIDASEVDFYEINEAFSVVALANLKLLNLDKSKVNVHGGAVAMGHPLGASGARIICTLTNVLGLKKGKIGVAAICNGGGGASAIVIERL</sequence>
<dbReference type="SUPFAM" id="SSF53901">
    <property type="entry name" value="Thiolase-like"/>
    <property type="match status" value="2"/>
</dbReference>
<dbReference type="Pfam" id="PF02803">
    <property type="entry name" value="Thiolase_C"/>
    <property type="match status" value="1"/>
</dbReference>
<protein>
    <recommendedName>
        <fullName evidence="2">acetyl-CoA C-acetyltransferase</fullName>
        <ecNumber evidence="2">2.3.1.9</ecNumber>
    </recommendedName>
</protein>
<dbReference type="InterPro" id="IPR002155">
    <property type="entry name" value="Thiolase"/>
</dbReference>
<evidence type="ECO:0000256" key="2">
    <source>
        <dbReference type="ARBA" id="ARBA00012705"/>
    </source>
</evidence>
<dbReference type="PROSITE" id="PS00098">
    <property type="entry name" value="THIOLASE_1"/>
    <property type="match status" value="1"/>
</dbReference>
<evidence type="ECO:0000313" key="10">
    <source>
        <dbReference type="EMBL" id="OLL25472.1"/>
    </source>
</evidence>
<feature type="active site" description="Acyl-thioester intermediate" evidence="6">
    <location>
        <position position="73"/>
    </location>
</feature>
<comment type="similarity">
    <text evidence="1 7">Belongs to the thiolase-like superfamily. Thiolase family.</text>
</comment>
<feature type="active site" description="Proton acceptor" evidence="6">
    <location>
        <position position="335"/>
    </location>
</feature>
<dbReference type="GO" id="GO:0005739">
    <property type="term" value="C:mitochondrion"/>
    <property type="evidence" value="ECO:0007669"/>
    <property type="project" value="TreeGrafter"/>
</dbReference>
<keyword evidence="4 7" id="KW-0012">Acyltransferase</keyword>
<gene>
    <name evidence="10" type="ORF">NEOLI_001173</name>
</gene>
<reference evidence="10 11" key="1">
    <citation type="submission" date="2016-04" db="EMBL/GenBank/DDBJ databases">
        <title>Evolutionary innovation and constraint leading to complex multicellularity in the Ascomycota.</title>
        <authorList>
            <person name="Cisse O."/>
            <person name="Nguyen A."/>
            <person name="Hewitt D.A."/>
            <person name="Jedd G."/>
            <person name="Stajich J.E."/>
        </authorList>
    </citation>
    <scope>NUCLEOTIDE SEQUENCE [LARGE SCALE GENOMIC DNA]</scope>
    <source>
        <strain evidence="10 11">DAH-3</strain>
    </source>
</reference>
<dbReference type="CDD" id="cd00751">
    <property type="entry name" value="thiolase"/>
    <property type="match status" value="1"/>
</dbReference>
<dbReference type="Gene3D" id="3.40.47.10">
    <property type="match status" value="1"/>
</dbReference>
<feature type="active site" description="Proton acceptor" evidence="6">
    <location>
        <position position="365"/>
    </location>
</feature>
<dbReference type="GO" id="GO:0003985">
    <property type="term" value="F:acetyl-CoA C-acetyltransferase activity"/>
    <property type="evidence" value="ECO:0007669"/>
    <property type="project" value="UniProtKB-EC"/>
</dbReference>
<dbReference type="InterPro" id="IPR020616">
    <property type="entry name" value="Thiolase_N"/>
</dbReference>
<evidence type="ECO:0000313" key="11">
    <source>
        <dbReference type="Proteomes" id="UP000186594"/>
    </source>
</evidence>
<proteinExistence type="inferred from homology"/>
<accession>A0A1U7LSF1</accession>
<evidence type="ECO:0000256" key="3">
    <source>
        <dbReference type="ARBA" id="ARBA00022679"/>
    </source>
</evidence>
<dbReference type="Proteomes" id="UP000186594">
    <property type="component" value="Unassembled WGS sequence"/>
</dbReference>
<dbReference type="PIRSF" id="PIRSF000429">
    <property type="entry name" value="Ac-CoA_Ac_transf"/>
    <property type="match status" value="1"/>
</dbReference>
<dbReference type="PROSITE" id="PS00737">
    <property type="entry name" value="THIOLASE_2"/>
    <property type="match status" value="1"/>
</dbReference>
<dbReference type="InterPro" id="IPR020617">
    <property type="entry name" value="Thiolase_C"/>
</dbReference>
<dbReference type="OMA" id="TAMAVEC"/>
<evidence type="ECO:0000256" key="6">
    <source>
        <dbReference type="PIRSR" id="PIRSR000429-1"/>
    </source>
</evidence>
<dbReference type="EMBL" id="LXFE01000400">
    <property type="protein sequence ID" value="OLL25472.1"/>
    <property type="molecule type" value="Genomic_DNA"/>
</dbReference>
<comment type="pathway">
    <text evidence="5">Metabolic intermediate biosynthesis; (R)-mevalonate biosynthesis; (R)-mevalonate from acetyl-CoA: step 1/3.</text>
</comment>
<feature type="domain" description="Thiolase N-terminal" evidence="8">
    <location>
        <begin position="20"/>
        <end position="248"/>
    </location>
</feature>
<dbReference type="PROSITE" id="PS00099">
    <property type="entry name" value="THIOLASE_3"/>
    <property type="match status" value="1"/>
</dbReference>
<dbReference type="InterPro" id="IPR016039">
    <property type="entry name" value="Thiolase-like"/>
</dbReference>
<keyword evidence="11" id="KW-1185">Reference proteome</keyword>
<dbReference type="InterPro" id="IPR020615">
    <property type="entry name" value="Thiolase_acyl_enz_int_AS"/>
</dbReference>
<name>A0A1U7LSF1_NEOID</name>
<dbReference type="STRING" id="1198029.A0A1U7LSF1"/>
<organism evidence="10 11">
    <name type="scientific">Neolecta irregularis (strain DAH-3)</name>
    <dbReference type="NCBI Taxonomy" id="1198029"/>
    <lineage>
        <taxon>Eukaryota</taxon>
        <taxon>Fungi</taxon>
        <taxon>Dikarya</taxon>
        <taxon>Ascomycota</taxon>
        <taxon>Taphrinomycotina</taxon>
        <taxon>Neolectales</taxon>
        <taxon>Neolectaceae</taxon>
        <taxon>Neolecta</taxon>
    </lineage>
</organism>
<dbReference type="OrthoDB" id="5404651at2759"/>
<dbReference type="NCBIfam" id="TIGR01930">
    <property type="entry name" value="AcCoA-C-Actrans"/>
    <property type="match status" value="1"/>
</dbReference>